<feature type="compositionally biased region" description="Polar residues" evidence="1">
    <location>
        <begin position="1"/>
        <end position="14"/>
    </location>
</feature>
<protein>
    <submittedName>
        <fullName evidence="2">Uncharacterized protein</fullName>
    </submittedName>
</protein>
<accession>A0A077R2U4</accession>
<organism evidence="2">
    <name type="scientific">Melanopsichium pennsylvanicum 4</name>
    <dbReference type="NCBI Taxonomy" id="1398559"/>
    <lineage>
        <taxon>Eukaryota</taxon>
        <taxon>Fungi</taxon>
        <taxon>Dikarya</taxon>
        <taxon>Basidiomycota</taxon>
        <taxon>Ustilaginomycotina</taxon>
        <taxon>Ustilaginomycetes</taxon>
        <taxon>Ustilaginales</taxon>
        <taxon>Ustilaginaceae</taxon>
        <taxon>Melanopsichium</taxon>
    </lineage>
</organism>
<dbReference type="AlphaFoldDB" id="A0A077R2U4"/>
<name>A0A077R2U4_9BASI</name>
<evidence type="ECO:0000313" key="2">
    <source>
        <dbReference type="EMBL" id="CDI53172.1"/>
    </source>
</evidence>
<evidence type="ECO:0000256" key="1">
    <source>
        <dbReference type="SAM" id="MobiDB-lite"/>
    </source>
</evidence>
<feature type="region of interest" description="Disordered" evidence="1">
    <location>
        <begin position="1"/>
        <end position="23"/>
    </location>
</feature>
<reference evidence="2" key="1">
    <citation type="journal article" date="2014" name="Genome Biol. Evol.">
        <title>Gene Loss Rather Than Gene Gain Is Associated with a Host Jump from Monocots to Dicots in the Smut Fungus Melanopsichium pennsylvanicum.</title>
        <authorList>
            <person name="Sharma R."/>
            <person name="Mishra B."/>
            <person name="Runge F."/>
            <person name="Thines M."/>
        </authorList>
    </citation>
    <scope>NUCLEOTIDE SEQUENCE</scope>
    <source>
        <strain evidence="2">4</strain>
    </source>
</reference>
<sequence length="69" mass="7566">MSARQQSLVTSASHVSDVKELTRAPDAPPRFMVALTSDSNRVTIPRSPVTGVFKILSDLSYTHRCPSHN</sequence>
<dbReference type="EMBL" id="HG529571">
    <property type="protein sequence ID" value="CDI53172.1"/>
    <property type="molecule type" value="Genomic_DNA"/>
</dbReference>
<proteinExistence type="predicted"/>